<evidence type="ECO:0008006" key="4">
    <source>
        <dbReference type="Google" id="ProtNLM"/>
    </source>
</evidence>
<reference evidence="2 3" key="1">
    <citation type="journal article" date="2018" name="Aquat. Microb. Ecol.">
        <title>Gammaproteobacterial methanotrophs dominate.</title>
        <authorList>
            <person name="Rissanen A.J."/>
            <person name="Saarenheimo J."/>
            <person name="Tiirola M."/>
            <person name="Peura S."/>
            <person name="Aalto S.L."/>
            <person name="Karvinen A."/>
            <person name="Nykanen H."/>
        </authorList>
    </citation>
    <scope>NUCLEOTIDE SEQUENCE [LARGE SCALE GENOMIC DNA]</scope>
    <source>
        <strain evidence="2">AMbin10</strain>
    </source>
</reference>
<feature type="chain" id="PRO_5016088136" description="DUF4412 domain-containing protein" evidence="1">
    <location>
        <begin position="22"/>
        <end position="235"/>
    </location>
</feature>
<gene>
    <name evidence="2" type="ORF">DM484_20825</name>
</gene>
<name>A0A2W4SGK9_9GAMM</name>
<evidence type="ECO:0000313" key="3">
    <source>
        <dbReference type="Proteomes" id="UP000249396"/>
    </source>
</evidence>
<dbReference type="Proteomes" id="UP000249396">
    <property type="component" value="Unassembled WGS sequence"/>
</dbReference>
<dbReference type="EMBL" id="QJPH01000417">
    <property type="protein sequence ID" value="PZN74630.1"/>
    <property type="molecule type" value="Genomic_DNA"/>
</dbReference>
<proteinExistence type="predicted"/>
<feature type="signal peptide" evidence="1">
    <location>
        <begin position="1"/>
        <end position="21"/>
    </location>
</feature>
<evidence type="ECO:0000313" key="2">
    <source>
        <dbReference type="EMBL" id="PZN74630.1"/>
    </source>
</evidence>
<evidence type="ECO:0000256" key="1">
    <source>
        <dbReference type="SAM" id="SignalP"/>
    </source>
</evidence>
<feature type="non-terminal residue" evidence="2">
    <location>
        <position position="235"/>
    </location>
</feature>
<organism evidence="2 3">
    <name type="scientific">Candidatus Methylumidiphilus alinenensis</name>
    <dbReference type="NCBI Taxonomy" id="2202197"/>
    <lineage>
        <taxon>Bacteria</taxon>
        <taxon>Pseudomonadati</taxon>
        <taxon>Pseudomonadota</taxon>
        <taxon>Gammaproteobacteria</taxon>
        <taxon>Methylococcales</taxon>
        <taxon>Candidatus Methylumidiphilus</taxon>
    </lineage>
</organism>
<comment type="caution">
    <text evidence="2">The sequence shown here is derived from an EMBL/GenBank/DDBJ whole genome shotgun (WGS) entry which is preliminary data.</text>
</comment>
<dbReference type="AlphaFoldDB" id="A0A2W4SGK9"/>
<sequence>MKPFQCFFLLAGLGLIQAASADSTLEYLVAEGNSKTGKIQPVIIKDGKIMVKGVGGDGNLGFIYSANPEILFILDHGKRSVMTLDEGQINRIGKQAETAQPLLQGLGQQLSKLDPAKRKQWEEMLGGKIHLDTIAEAAKPVQTTKIVKTGKTKKLADVACEQMEVYQGKTKTTEFCIADPAKLDLSEADYATIRSLLSFLERVSSKTQGLAKQFGVNLPNLDLRDIVGVPIELRE</sequence>
<protein>
    <recommendedName>
        <fullName evidence="4">DUF4412 domain-containing protein</fullName>
    </recommendedName>
</protein>
<keyword evidence="1" id="KW-0732">Signal</keyword>
<accession>A0A2W4SGK9</accession>